<keyword evidence="6" id="KW-0472">Membrane</keyword>
<evidence type="ECO:0000313" key="8">
    <source>
        <dbReference type="EnsemblMetazoa" id="CLYHEMP013581.1"/>
    </source>
</evidence>
<comment type="caution">
    <text evidence="4">Lacks conserved residue(s) required for the propagation of feature annotation.</text>
</comment>
<keyword evidence="3" id="KW-0677">Repeat</keyword>
<feature type="region of interest" description="Disordered" evidence="5">
    <location>
        <begin position="422"/>
        <end position="461"/>
    </location>
</feature>
<dbReference type="PROSITE" id="PS00022">
    <property type="entry name" value="EGF_1"/>
    <property type="match status" value="1"/>
</dbReference>
<evidence type="ECO:0000256" key="6">
    <source>
        <dbReference type="SAM" id="Phobius"/>
    </source>
</evidence>
<dbReference type="SMART" id="SM00181">
    <property type="entry name" value="EGF"/>
    <property type="match status" value="1"/>
</dbReference>
<dbReference type="InterPro" id="IPR000742">
    <property type="entry name" value="EGF"/>
</dbReference>
<dbReference type="PANTHER" id="PTHR24373:SF275">
    <property type="entry name" value="TIR DOMAIN-CONTAINING PROTEIN"/>
    <property type="match status" value="1"/>
</dbReference>
<keyword evidence="4" id="KW-1015">Disulfide bond</keyword>
<dbReference type="SUPFAM" id="SSF52058">
    <property type="entry name" value="L domain-like"/>
    <property type="match status" value="1"/>
</dbReference>
<dbReference type="SMART" id="SM00369">
    <property type="entry name" value="LRR_TYP"/>
    <property type="match status" value="5"/>
</dbReference>
<dbReference type="Pfam" id="PF13855">
    <property type="entry name" value="LRR_8"/>
    <property type="match status" value="2"/>
</dbReference>
<dbReference type="PROSITE" id="PS51450">
    <property type="entry name" value="LRR"/>
    <property type="match status" value="1"/>
</dbReference>
<dbReference type="SUPFAM" id="SSF57196">
    <property type="entry name" value="EGF/Laminin"/>
    <property type="match status" value="1"/>
</dbReference>
<evidence type="ECO:0000256" key="5">
    <source>
        <dbReference type="SAM" id="MobiDB-lite"/>
    </source>
</evidence>
<feature type="transmembrane region" description="Helical" evidence="6">
    <location>
        <begin position="394"/>
        <end position="415"/>
    </location>
</feature>
<evidence type="ECO:0000259" key="7">
    <source>
        <dbReference type="PROSITE" id="PS50026"/>
    </source>
</evidence>
<protein>
    <recommendedName>
        <fullName evidence="7">EGF-like domain-containing protein</fullName>
    </recommendedName>
</protein>
<dbReference type="InterPro" id="IPR003591">
    <property type="entry name" value="Leu-rich_rpt_typical-subtyp"/>
</dbReference>
<dbReference type="PANTHER" id="PTHR24373">
    <property type="entry name" value="SLIT RELATED LEUCINE-RICH REPEAT NEURONAL PROTEIN"/>
    <property type="match status" value="1"/>
</dbReference>
<reference evidence="8" key="1">
    <citation type="submission" date="2021-01" db="UniProtKB">
        <authorList>
            <consortium name="EnsemblMetazoa"/>
        </authorList>
    </citation>
    <scope>IDENTIFICATION</scope>
</reference>
<evidence type="ECO:0000256" key="4">
    <source>
        <dbReference type="PROSITE-ProRule" id="PRU00076"/>
    </source>
</evidence>
<name>A0A7M5WVJ5_9CNID</name>
<keyword evidence="2" id="KW-0732">Signal</keyword>
<proteinExistence type="predicted"/>
<dbReference type="PROSITE" id="PS50026">
    <property type="entry name" value="EGF_3"/>
    <property type="match status" value="1"/>
</dbReference>
<feature type="disulfide bond" evidence="4">
    <location>
        <begin position="365"/>
        <end position="374"/>
    </location>
</feature>
<evidence type="ECO:0000256" key="3">
    <source>
        <dbReference type="ARBA" id="ARBA00022737"/>
    </source>
</evidence>
<accession>A0A7M5WVJ5</accession>
<keyword evidence="4" id="KW-0245">EGF-like domain</keyword>
<sequence length="461" mass="51942">KDLVKINKIMFSVTTIYKLMVTSILLKIVSGDCPIYCTCIDHDGGILVECIDQKIDSTILRNISETLNSSLVTMLNFKNNDMVNFNSEYFAGYTQLEIINIQQNKISHIPQNISSFIPSVKQVSLQTNEIANLNKEDFESWQNVEVLVLTDNMITSLQSGVFQNLIDLQQLYLDGNQITELKEGTFNELSRIQRLFLSRNKIETIQSGLFTNLINIEAVTLESNKLTSLKSETFVNIRTLILDSNELNVKNISDDTFVNVRIVSLTSNPALTTLRRTWFTSSPRAVIFTENPLHCGCTMYGNLKAFNGTIFNDGKCQTPERMVDNDLNTFISSNPLNCTVCDHQPCQHGSKCTSTLDGNTYQCKCTEGYLGKHCDVFGRKEMVTKSDDSLSSGYIALIAVVFVVLIGLILILVYWKHRDTNKHEKSEETPKEEDISKERETPTMETPISAVNEGFHESTVV</sequence>
<evidence type="ECO:0000256" key="2">
    <source>
        <dbReference type="ARBA" id="ARBA00022729"/>
    </source>
</evidence>
<feature type="compositionally biased region" description="Basic and acidic residues" evidence="5">
    <location>
        <begin position="422"/>
        <end position="442"/>
    </location>
</feature>
<organism evidence="8 9">
    <name type="scientific">Clytia hemisphaerica</name>
    <dbReference type="NCBI Taxonomy" id="252671"/>
    <lineage>
        <taxon>Eukaryota</taxon>
        <taxon>Metazoa</taxon>
        <taxon>Cnidaria</taxon>
        <taxon>Hydrozoa</taxon>
        <taxon>Hydroidolina</taxon>
        <taxon>Leptothecata</taxon>
        <taxon>Obeliida</taxon>
        <taxon>Clytiidae</taxon>
        <taxon>Clytia</taxon>
    </lineage>
</organism>
<dbReference type="AlphaFoldDB" id="A0A7M5WVJ5"/>
<dbReference type="Gene3D" id="2.10.25.10">
    <property type="entry name" value="Laminin"/>
    <property type="match status" value="1"/>
</dbReference>
<keyword evidence="1" id="KW-0433">Leucine-rich repeat</keyword>
<dbReference type="InterPro" id="IPR001611">
    <property type="entry name" value="Leu-rich_rpt"/>
</dbReference>
<feature type="disulfide bond" evidence="4">
    <location>
        <begin position="346"/>
        <end position="363"/>
    </location>
</feature>
<keyword evidence="6" id="KW-1133">Transmembrane helix</keyword>
<evidence type="ECO:0000313" key="9">
    <source>
        <dbReference type="Proteomes" id="UP000594262"/>
    </source>
</evidence>
<evidence type="ECO:0000256" key="1">
    <source>
        <dbReference type="ARBA" id="ARBA00022614"/>
    </source>
</evidence>
<dbReference type="Gene3D" id="3.80.10.10">
    <property type="entry name" value="Ribonuclease Inhibitor"/>
    <property type="match status" value="3"/>
</dbReference>
<keyword evidence="9" id="KW-1185">Reference proteome</keyword>
<dbReference type="OrthoDB" id="5967152at2759"/>
<dbReference type="Pfam" id="PF00008">
    <property type="entry name" value="EGF"/>
    <property type="match status" value="1"/>
</dbReference>
<keyword evidence="6" id="KW-0812">Transmembrane</keyword>
<dbReference type="EnsemblMetazoa" id="CLYHEMT013581.1">
    <property type="protein sequence ID" value="CLYHEMP013581.1"/>
    <property type="gene ID" value="CLYHEMG013581"/>
</dbReference>
<feature type="domain" description="EGF-like" evidence="7">
    <location>
        <begin position="337"/>
        <end position="375"/>
    </location>
</feature>
<dbReference type="CDD" id="cd00054">
    <property type="entry name" value="EGF_CA"/>
    <property type="match status" value="1"/>
</dbReference>
<dbReference type="PROSITE" id="PS01186">
    <property type="entry name" value="EGF_2"/>
    <property type="match status" value="1"/>
</dbReference>
<dbReference type="InterPro" id="IPR050328">
    <property type="entry name" value="Dev_Immune_Receptor"/>
</dbReference>
<dbReference type="Proteomes" id="UP000594262">
    <property type="component" value="Unplaced"/>
</dbReference>
<dbReference type="InterPro" id="IPR032675">
    <property type="entry name" value="LRR_dom_sf"/>
</dbReference>